<dbReference type="PANTHER" id="PTHR46859">
    <property type="entry name" value="TRANSMEMBRANE FRAGILE-X-F-ASSOCIATED PROTEIN"/>
    <property type="match status" value="1"/>
</dbReference>
<dbReference type="Proteomes" id="UP001632038">
    <property type="component" value="Unassembled WGS sequence"/>
</dbReference>
<dbReference type="AlphaFoldDB" id="A0ABD3EJK1"/>
<name>A0ABD3EJK1_9LAMI</name>
<gene>
    <name evidence="1" type="ORF">CASFOL_004053</name>
</gene>
<evidence type="ECO:0000313" key="1">
    <source>
        <dbReference type="EMBL" id="KAL3654372.1"/>
    </source>
</evidence>
<proteinExistence type="predicted"/>
<dbReference type="EMBL" id="JAVIJP010000005">
    <property type="protein sequence ID" value="KAL3654372.1"/>
    <property type="molecule type" value="Genomic_DNA"/>
</dbReference>
<dbReference type="Gene3D" id="3.30.40.10">
    <property type="entry name" value="Zinc/RING finger domain, C3HC4 (zinc finger)"/>
    <property type="match status" value="1"/>
</dbReference>
<accession>A0ABD3EJK1</accession>
<reference evidence="2" key="1">
    <citation type="journal article" date="2024" name="IScience">
        <title>Strigolactones Initiate the Formation of Haustorium-like Structures in Castilleja.</title>
        <authorList>
            <person name="Buerger M."/>
            <person name="Peterson D."/>
            <person name="Chory J."/>
        </authorList>
    </citation>
    <scope>NUCLEOTIDE SEQUENCE [LARGE SCALE GENOMIC DNA]</scope>
</reference>
<organism evidence="1 2">
    <name type="scientific">Castilleja foliolosa</name>
    <dbReference type="NCBI Taxonomy" id="1961234"/>
    <lineage>
        <taxon>Eukaryota</taxon>
        <taxon>Viridiplantae</taxon>
        <taxon>Streptophyta</taxon>
        <taxon>Embryophyta</taxon>
        <taxon>Tracheophyta</taxon>
        <taxon>Spermatophyta</taxon>
        <taxon>Magnoliopsida</taxon>
        <taxon>eudicotyledons</taxon>
        <taxon>Gunneridae</taxon>
        <taxon>Pentapetalae</taxon>
        <taxon>asterids</taxon>
        <taxon>lamiids</taxon>
        <taxon>Lamiales</taxon>
        <taxon>Orobanchaceae</taxon>
        <taxon>Pedicularideae</taxon>
        <taxon>Castillejinae</taxon>
        <taxon>Castilleja</taxon>
    </lineage>
</organism>
<evidence type="ECO:0000313" key="2">
    <source>
        <dbReference type="Proteomes" id="UP001632038"/>
    </source>
</evidence>
<comment type="caution">
    <text evidence="1">The sequence shown here is derived from an EMBL/GenBank/DDBJ whole genome shotgun (WGS) entry which is preliminary data.</text>
</comment>
<protein>
    <submittedName>
        <fullName evidence="1">Uncharacterized protein</fullName>
    </submittedName>
</protein>
<sequence length="150" mass="17715">MMSWRRVLKSLQAVVAHGLLFPFTLVLSLKLHHAVDYYFWRVDLFSALVISCGCSKRQIHITSSIYASWSLCMMYNGFEPDTVKKMPKAELVKEYGGFNQHLNRKQRSQIVYKEEFERLQYEKILCRVCFDEHINVVLLPCRNYVLCSRI</sequence>
<dbReference type="PANTHER" id="PTHR46859:SF6">
    <property type="entry name" value="TRANSMEMBRANE FRAGILE-X-F-ASSOCIATED PROTEIN"/>
    <property type="match status" value="1"/>
</dbReference>
<keyword evidence="2" id="KW-1185">Reference proteome</keyword>
<dbReference type="InterPro" id="IPR013083">
    <property type="entry name" value="Znf_RING/FYVE/PHD"/>
</dbReference>